<dbReference type="AlphaFoldDB" id="A0A1Y2K792"/>
<dbReference type="GO" id="GO:0016491">
    <property type="term" value="F:oxidoreductase activity"/>
    <property type="evidence" value="ECO:0007669"/>
    <property type="project" value="UniProtKB-KW"/>
</dbReference>
<dbReference type="GO" id="GO:0050660">
    <property type="term" value="F:flavin adenine dinucleotide binding"/>
    <property type="evidence" value="ECO:0007669"/>
    <property type="project" value="InterPro"/>
</dbReference>
<dbReference type="Pfam" id="PF01266">
    <property type="entry name" value="DAO"/>
    <property type="match status" value="1"/>
</dbReference>
<dbReference type="GO" id="GO:0009229">
    <property type="term" value="P:thiamine diphosphate biosynthetic process"/>
    <property type="evidence" value="ECO:0007669"/>
    <property type="project" value="UniProtKB-UniPathway"/>
</dbReference>
<evidence type="ECO:0000313" key="6">
    <source>
        <dbReference type="Proteomes" id="UP000194003"/>
    </source>
</evidence>
<evidence type="ECO:0000256" key="2">
    <source>
        <dbReference type="ARBA" id="ARBA00022977"/>
    </source>
</evidence>
<dbReference type="EMBL" id="LVJN01000018">
    <property type="protein sequence ID" value="OSM05187.1"/>
    <property type="molecule type" value="Genomic_DNA"/>
</dbReference>
<dbReference type="UniPathway" id="UPA00060"/>
<dbReference type="Gene3D" id="3.50.50.60">
    <property type="entry name" value="FAD/NAD(P)-binding domain"/>
    <property type="match status" value="1"/>
</dbReference>
<organism evidence="5 6">
    <name type="scientific">Magnetofaba australis IT-1</name>
    <dbReference type="NCBI Taxonomy" id="1434232"/>
    <lineage>
        <taxon>Bacteria</taxon>
        <taxon>Pseudomonadati</taxon>
        <taxon>Pseudomonadota</taxon>
        <taxon>Magnetococcia</taxon>
        <taxon>Magnetococcales</taxon>
        <taxon>Magnetococcaceae</taxon>
        <taxon>Magnetofaba</taxon>
    </lineage>
</organism>
<dbReference type="Gene3D" id="3.30.9.10">
    <property type="entry name" value="D-Amino Acid Oxidase, subunit A, domain 2"/>
    <property type="match status" value="1"/>
</dbReference>
<name>A0A1Y2K792_9PROT</name>
<dbReference type="SUPFAM" id="SSF51905">
    <property type="entry name" value="FAD/NAD(P)-binding domain"/>
    <property type="match status" value="1"/>
</dbReference>
<gene>
    <name evidence="5" type="ORF">MAIT1_03347</name>
</gene>
<dbReference type="GO" id="GO:0005737">
    <property type="term" value="C:cytoplasm"/>
    <property type="evidence" value="ECO:0007669"/>
    <property type="project" value="TreeGrafter"/>
</dbReference>
<dbReference type="STRING" id="1434232.MAIT1_03347"/>
<proteinExistence type="predicted"/>
<keyword evidence="6" id="KW-1185">Reference proteome</keyword>
<evidence type="ECO:0000313" key="5">
    <source>
        <dbReference type="EMBL" id="OSM05187.1"/>
    </source>
</evidence>
<dbReference type="Proteomes" id="UP000194003">
    <property type="component" value="Unassembled WGS sequence"/>
</dbReference>
<dbReference type="PANTHER" id="PTHR13847">
    <property type="entry name" value="SARCOSINE DEHYDROGENASE-RELATED"/>
    <property type="match status" value="1"/>
</dbReference>
<reference evidence="5 6" key="1">
    <citation type="journal article" date="2016" name="BMC Genomics">
        <title>Combined genomic and structural analyses of a cultured magnetotactic bacterium reveals its niche adaptation to a dynamic environment.</title>
        <authorList>
            <person name="Araujo A.C."/>
            <person name="Morillo V."/>
            <person name="Cypriano J."/>
            <person name="Teixeira L.C."/>
            <person name="Leao P."/>
            <person name="Lyra S."/>
            <person name="Almeida L.G."/>
            <person name="Bazylinski D.A."/>
            <person name="Vasconcellos A.T."/>
            <person name="Abreu F."/>
            <person name="Lins U."/>
        </authorList>
    </citation>
    <scope>NUCLEOTIDE SEQUENCE [LARGE SCALE GENOMIC DNA]</scope>
    <source>
        <strain evidence="5 6">IT-1</strain>
    </source>
</reference>
<comment type="pathway">
    <text evidence="1">Cofactor biosynthesis; thiamine diphosphate biosynthesis.</text>
</comment>
<dbReference type="SUPFAM" id="SSF54373">
    <property type="entry name" value="FAD-linked reductases, C-terminal domain"/>
    <property type="match status" value="1"/>
</dbReference>
<keyword evidence="3" id="KW-0560">Oxidoreductase</keyword>
<sequence length="359" mass="37732">MGTACALRLLQAGYAVTLLEKSLPGAESSAAAAGILGAQSEVSSAGPFLELCVASRALFRDFAAELRDLSRVDISYEDSGVLEVALDPAEGRLAAGRAEWMLDRGLNVEILDRDEARKLEPALSESIVGANFYADDHQVDPIRLAQALAGAVAHLGGVFLSGERVVSLLTEGERAVGVRTQNGDHLAEVVVVAGGAWSAQIAGLPPLRTQVKPMAGQIIQVETRPPVCQRVIYGYKGYIVPRADGRVLMGSTLEDRGFDKAVTTEGLQRVTGMALEMAPGLAKSRFVQAWSGLRPATADGQPVLGAGPLDGLFFATGHYRNGILMTPITAQIIADLAQGRAPALDIAPFAPQPLVDAES</sequence>
<dbReference type="PANTHER" id="PTHR13847:SF289">
    <property type="entry name" value="GLYCINE OXIDASE"/>
    <property type="match status" value="1"/>
</dbReference>
<dbReference type="InterPro" id="IPR012727">
    <property type="entry name" value="Gly_oxidase_ThiO"/>
</dbReference>
<dbReference type="InterPro" id="IPR036188">
    <property type="entry name" value="FAD/NAD-bd_sf"/>
</dbReference>
<evidence type="ECO:0000256" key="3">
    <source>
        <dbReference type="ARBA" id="ARBA00023002"/>
    </source>
</evidence>
<protein>
    <submittedName>
        <fullName evidence="5">Putative glycine oxidase ThiO</fullName>
    </submittedName>
</protein>
<dbReference type="InterPro" id="IPR006076">
    <property type="entry name" value="FAD-dep_OxRdtase"/>
</dbReference>
<comment type="caution">
    <text evidence="5">The sequence shown here is derived from an EMBL/GenBank/DDBJ whole genome shotgun (WGS) entry which is preliminary data.</text>
</comment>
<accession>A0A1Y2K792</accession>
<dbReference type="GO" id="GO:0009228">
    <property type="term" value="P:thiamine biosynthetic process"/>
    <property type="evidence" value="ECO:0007669"/>
    <property type="project" value="UniProtKB-KW"/>
</dbReference>
<evidence type="ECO:0000259" key="4">
    <source>
        <dbReference type="Pfam" id="PF01266"/>
    </source>
</evidence>
<keyword evidence="2" id="KW-0784">Thiamine biosynthesis</keyword>
<evidence type="ECO:0000256" key="1">
    <source>
        <dbReference type="ARBA" id="ARBA00004948"/>
    </source>
</evidence>
<dbReference type="NCBIfam" id="TIGR02352">
    <property type="entry name" value="thiamin_ThiO"/>
    <property type="match status" value="1"/>
</dbReference>
<feature type="domain" description="FAD dependent oxidoreductase" evidence="4">
    <location>
        <begin position="1"/>
        <end position="336"/>
    </location>
</feature>